<dbReference type="EMBL" id="LT558118">
    <property type="protein sequence ID" value="SAM67536.1"/>
    <property type="molecule type" value="Genomic_DNA"/>
</dbReference>
<evidence type="ECO:0000313" key="2">
    <source>
        <dbReference type="EMBL" id="SAM67536.1"/>
    </source>
</evidence>
<accession>A0A1K0FWK0</accession>
<keyword evidence="1" id="KW-0732">Signal</keyword>
<sequence>MFGATATGIFSGLALWLVPSPDSAFTAAVKEESSKLRAANLETSSKEVGVHATLLAGLGDRDISGDRLRDVTQQAVEQWRKEREVEEGFGFCVGFEDVVTRGSYFQCILIALQKDPHLLRLNQIARGLVDKHFQPPPNAAKPGEYFPHISLLYSSISTQEAHDQINQMKKEGIFKDLVEKTLGQEEQGKGISFRNFGEVEFVAVDVYDCTTRPEEWVKLHSIPL</sequence>
<protein>
    <submittedName>
        <fullName evidence="2">Uncharacterized protein</fullName>
    </submittedName>
</protein>
<dbReference type="GO" id="GO:0009187">
    <property type="term" value="P:cyclic nucleotide metabolic process"/>
    <property type="evidence" value="ECO:0007669"/>
    <property type="project" value="TreeGrafter"/>
</dbReference>
<dbReference type="PANTHER" id="PTHR28141:SF1">
    <property type="entry name" value="2',3'-CYCLIC-NUCLEOTIDE 3'-PHOSPHODIESTERASE"/>
    <property type="match status" value="1"/>
</dbReference>
<name>A0A1K0FWK0_9BASI</name>
<dbReference type="GO" id="GO:0004113">
    <property type="term" value="F:2',3'-cyclic-nucleotide 3'-phosphodiesterase activity"/>
    <property type="evidence" value="ECO:0007669"/>
    <property type="project" value="TreeGrafter"/>
</dbReference>
<organism evidence="2 3">
    <name type="scientific">Ustilago bromivora</name>
    <dbReference type="NCBI Taxonomy" id="307758"/>
    <lineage>
        <taxon>Eukaryota</taxon>
        <taxon>Fungi</taxon>
        <taxon>Dikarya</taxon>
        <taxon>Basidiomycota</taxon>
        <taxon>Ustilaginomycotina</taxon>
        <taxon>Ustilaginomycetes</taxon>
        <taxon>Ustilaginales</taxon>
        <taxon>Ustilaginaceae</taxon>
        <taxon>Ustilago</taxon>
    </lineage>
</organism>
<feature type="chain" id="PRO_5009663960" evidence="1">
    <location>
        <begin position="25"/>
        <end position="224"/>
    </location>
</feature>
<proteinExistence type="predicted"/>
<evidence type="ECO:0000313" key="3">
    <source>
        <dbReference type="Proteomes" id="UP000179920"/>
    </source>
</evidence>
<dbReference type="Gene3D" id="3.90.1140.10">
    <property type="entry name" value="Cyclic phosphodiesterase"/>
    <property type="match status" value="1"/>
</dbReference>
<dbReference type="Proteomes" id="UP000179920">
    <property type="component" value="Chromosome II"/>
</dbReference>
<dbReference type="OrthoDB" id="514292at2759"/>
<feature type="signal peptide" evidence="1">
    <location>
        <begin position="1"/>
        <end position="24"/>
    </location>
</feature>
<dbReference type="InterPro" id="IPR012386">
    <property type="entry name" value="Cyclic-nucl_3Pdiesterase"/>
</dbReference>
<dbReference type="AlphaFoldDB" id="A0A1K0FWK0"/>
<gene>
    <name evidence="2" type="ORF">UBRO_03975</name>
</gene>
<evidence type="ECO:0000256" key="1">
    <source>
        <dbReference type="SAM" id="SignalP"/>
    </source>
</evidence>
<dbReference type="Pfam" id="PF07823">
    <property type="entry name" value="CPDase"/>
    <property type="match status" value="1"/>
</dbReference>
<dbReference type="SUPFAM" id="SSF55144">
    <property type="entry name" value="LigT-like"/>
    <property type="match status" value="1"/>
</dbReference>
<reference evidence="3" key="1">
    <citation type="submission" date="2016-04" db="EMBL/GenBank/DDBJ databases">
        <authorList>
            <person name="Guldener U."/>
            <person name="Guldener U."/>
        </authorList>
    </citation>
    <scope>NUCLEOTIDE SEQUENCE [LARGE SCALE GENOMIC DNA]</scope>
    <source>
        <strain evidence="3">UB2112</strain>
    </source>
</reference>
<dbReference type="PANTHER" id="PTHR28141">
    <property type="entry name" value="2',3'-CYCLIC-NUCLEOTIDE 3'-PHOSPHODIESTERASE"/>
    <property type="match status" value="1"/>
</dbReference>
<dbReference type="InterPro" id="IPR009097">
    <property type="entry name" value="Cyclic_Pdiesterase"/>
</dbReference>